<dbReference type="HAMAP" id="MF_01622">
    <property type="entry name" value="tRNA_sel_U_synth"/>
    <property type="match status" value="1"/>
</dbReference>
<comment type="catalytic activity">
    <reaction evidence="2">
        <text>5-methylaminomethyl-S-(2E)-geranyl-thiouridine(34) in tRNA + selenophosphate + H(+) = 5-methylaminomethyl-2-(Se-phospho)selenouridine(34) in tRNA + (2E)-thiogeraniol</text>
        <dbReference type="Rhea" id="RHEA:60172"/>
        <dbReference type="Rhea" id="RHEA-COMP:14654"/>
        <dbReference type="Rhea" id="RHEA-COMP:15523"/>
        <dbReference type="ChEBI" id="CHEBI:15378"/>
        <dbReference type="ChEBI" id="CHEBI:16144"/>
        <dbReference type="ChEBI" id="CHEBI:140632"/>
        <dbReference type="ChEBI" id="CHEBI:143702"/>
        <dbReference type="ChEBI" id="CHEBI:143703"/>
    </reaction>
</comment>
<dbReference type="SUPFAM" id="SSF52821">
    <property type="entry name" value="Rhodanese/Cell cycle control phosphatase"/>
    <property type="match status" value="1"/>
</dbReference>
<dbReference type="NCBIfam" id="TIGR03167">
    <property type="entry name" value="tRNA_sel_U_synt"/>
    <property type="match status" value="1"/>
</dbReference>
<dbReference type="Gene3D" id="3.40.250.10">
    <property type="entry name" value="Rhodanese-like domain"/>
    <property type="match status" value="1"/>
</dbReference>
<evidence type="ECO:0000259" key="3">
    <source>
        <dbReference type="PROSITE" id="PS50206"/>
    </source>
</evidence>
<feature type="domain" description="Rhodanese" evidence="3">
    <location>
        <begin position="29"/>
        <end position="96"/>
    </location>
</feature>
<comment type="catalytic activity">
    <reaction evidence="2">
        <text>5-methylaminomethyl-2-thiouridine(34) in tRNA + selenophosphate + (2E)-geranyl diphosphate + H2O + H(+) = 5-methylaminomethyl-2-selenouridine(34) in tRNA + (2E)-thiogeraniol + phosphate + diphosphate</text>
        <dbReference type="Rhea" id="RHEA:42716"/>
        <dbReference type="Rhea" id="RHEA-COMP:10195"/>
        <dbReference type="Rhea" id="RHEA-COMP:10196"/>
        <dbReference type="ChEBI" id="CHEBI:15377"/>
        <dbReference type="ChEBI" id="CHEBI:15378"/>
        <dbReference type="ChEBI" id="CHEBI:16144"/>
        <dbReference type="ChEBI" id="CHEBI:33019"/>
        <dbReference type="ChEBI" id="CHEBI:43474"/>
        <dbReference type="ChEBI" id="CHEBI:58057"/>
        <dbReference type="ChEBI" id="CHEBI:74455"/>
        <dbReference type="ChEBI" id="CHEBI:82743"/>
        <dbReference type="ChEBI" id="CHEBI:143703"/>
        <dbReference type="EC" id="2.9.1.3"/>
    </reaction>
</comment>
<dbReference type="PANTHER" id="PTHR30401">
    <property type="entry name" value="TRNA 2-SELENOURIDINE SYNTHASE"/>
    <property type="match status" value="1"/>
</dbReference>
<name>A4VKS7_STUS1</name>
<accession>A4VKS7</accession>
<comment type="catalytic activity">
    <reaction evidence="2">
        <text>5-methylaminomethyl-2-(Se-phospho)selenouridine(34) in tRNA + H2O = 5-methylaminomethyl-2-selenouridine(34) in tRNA + phosphate</text>
        <dbReference type="Rhea" id="RHEA:60176"/>
        <dbReference type="Rhea" id="RHEA-COMP:10196"/>
        <dbReference type="Rhea" id="RHEA-COMP:15523"/>
        <dbReference type="ChEBI" id="CHEBI:15377"/>
        <dbReference type="ChEBI" id="CHEBI:43474"/>
        <dbReference type="ChEBI" id="CHEBI:82743"/>
        <dbReference type="ChEBI" id="CHEBI:143702"/>
    </reaction>
</comment>
<dbReference type="HOGENOM" id="CLU_043456_1_0_6"/>
<keyword evidence="5" id="KW-1185">Reference proteome</keyword>
<dbReference type="InterPro" id="IPR058840">
    <property type="entry name" value="AAA_SelU"/>
</dbReference>
<evidence type="ECO:0000313" key="4">
    <source>
        <dbReference type="EMBL" id="ABP79578.1"/>
    </source>
</evidence>
<evidence type="ECO:0000256" key="2">
    <source>
        <dbReference type="HAMAP-Rule" id="MF_01622"/>
    </source>
</evidence>
<keyword evidence="2" id="KW-0808">Transferase</keyword>
<dbReference type="GO" id="GO:0016765">
    <property type="term" value="F:transferase activity, transferring alkyl or aryl (other than methyl) groups"/>
    <property type="evidence" value="ECO:0007669"/>
    <property type="project" value="UniProtKB-UniRule"/>
</dbReference>
<sequence length="328" mass="37037">MNDVERQKVGTCYKQHGQKAAIEMGHQLVSGKTKAERLQAWADFARAHPDGYLYCFRGGLRSKIVQQWLKDEMGIDYPRVVGGYKAMRHFLLDTIEQAVEQCEFILVGGMTGTGKTEVLAQLGNSLDLEGLANHRGSSFGKRATPQPSQIDFENALAIRLLKMRAAGIESFVIEDEARLVGRCSIPLPLFQGMQQFPLIWLEDSLQGRVERILKDYVIDLCAEFISEQGENGFAAFAERLQQSLVNINKRLGGERYQRLALLMDQALAEQARSGAVDLHRAWIETLLGEYYDPMYAYQRESKAERIEFAGDQPSVVEYLRNRKARSAP</sequence>
<dbReference type="InterPro" id="IPR017582">
    <property type="entry name" value="SelU"/>
</dbReference>
<evidence type="ECO:0000256" key="1">
    <source>
        <dbReference type="ARBA" id="ARBA00023266"/>
    </source>
</evidence>
<comment type="similarity">
    <text evidence="2">Belongs to the SelU family.</text>
</comment>
<keyword evidence="1 2" id="KW-0711">Selenium</keyword>
<evidence type="ECO:0000313" key="5">
    <source>
        <dbReference type="Proteomes" id="UP000000233"/>
    </source>
</evidence>
<dbReference type="GO" id="GO:0043828">
    <property type="term" value="F:tRNA 2-selenouridine synthase activity"/>
    <property type="evidence" value="ECO:0007669"/>
    <property type="project" value="UniProtKB-EC"/>
</dbReference>
<comment type="catalytic activity">
    <reaction evidence="2">
        <text>5-methylaminomethyl-2-thiouridine(34) in tRNA + (2E)-geranyl diphosphate = 5-methylaminomethyl-S-(2E)-geranyl-thiouridine(34) in tRNA + diphosphate</text>
        <dbReference type="Rhea" id="RHEA:14085"/>
        <dbReference type="Rhea" id="RHEA-COMP:10195"/>
        <dbReference type="Rhea" id="RHEA-COMP:14654"/>
        <dbReference type="ChEBI" id="CHEBI:33019"/>
        <dbReference type="ChEBI" id="CHEBI:58057"/>
        <dbReference type="ChEBI" id="CHEBI:74455"/>
        <dbReference type="ChEBI" id="CHEBI:140632"/>
    </reaction>
</comment>
<proteinExistence type="inferred from homology"/>
<dbReference type="Pfam" id="PF26341">
    <property type="entry name" value="AAA_SelU"/>
    <property type="match status" value="1"/>
</dbReference>
<dbReference type="EMBL" id="CP000304">
    <property type="protein sequence ID" value="ABP79578.1"/>
    <property type="molecule type" value="Genomic_DNA"/>
</dbReference>
<dbReference type="eggNOG" id="COG2603">
    <property type="taxonomic scope" value="Bacteria"/>
</dbReference>
<dbReference type="Proteomes" id="UP000000233">
    <property type="component" value="Chromosome"/>
</dbReference>
<dbReference type="KEGG" id="psa:PST_1904"/>
<gene>
    <name evidence="2" type="primary">selU</name>
    <name evidence="4" type="ordered locus">PST_1904</name>
</gene>
<feature type="active site" description="S-selanylcysteine intermediate" evidence="2">
    <location>
        <position position="55"/>
    </location>
</feature>
<dbReference type="InterPro" id="IPR001763">
    <property type="entry name" value="Rhodanese-like_dom"/>
</dbReference>
<protein>
    <recommendedName>
        <fullName evidence="2">tRNA 2-selenouridine synthase</fullName>
        <ecNumber evidence="2">2.9.1.3</ecNumber>
    </recommendedName>
</protein>
<comment type="function">
    <text evidence="2">Involved in the post-transcriptional modification of the uridine at the wobble position (U34) of tRNA(Lys), tRNA(Glu) and tRNA(Gln). Catalyzes the conversion of 2-thiouridine (S2U-RNA) to 2-selenouridine (Se2U-RNA). Acts in a two-step process involving geranylation of 2-thiouridine (S2U) to S-geranyl-2-thiouridine (geS2U) and subsequent selenation of the latter derivative to 2-selenouridine (Se2U) in the tRNA chain.</text>
</comment>
<dbReference type="NCBIfam" id="NF008751">
    <property type="entry name" value="PRK11784.1-3"/>
    <property type="match status" value="1"/>
</dbReference>
<dbReference type="EC" id="2.9.1.3" evidence="2"/>
<dbReference type="AlphaFoldDB" id="A4VKS7"/>
<organism evidence="4 5">
    <name type="scientific">Stutzerimonas stutzeri (strain A1501)</name>
    <name type="common">Pseudomonas stutzeri</name>
    <dbReference type="NCBI Taxonomy" id="379731"/>
    <lineage>
        <taxon>Bacteria</taxon>
        <taxon>Pseudomonadati</taxon>
        <taxon>Pseudomonadota</taxon>
        <taxon>Gammaproteobacteria</taxon>
        <taxon>Pseudomonadales</taxon>
        <taxon>Pseudomonadaceae</taxon>
        <taxon>Stutzerimonas</taxon>
    </lineage>
</organism>
<reference evidence="4 5" key="1">
    <citation type="journal article" date="2008" name="Proc. Natl. Acad. Sci. U.S.A.">
        <title>Nitrogen fixation island and rhizosphere competence traits in the genome of root-associated Pseudomonas stutzeri A1501.</title>
        <authorList>
            <person name="Yan Y."/>
            <person name="Yang J."/>
            <person name="Dou Y."/>
            <person name="Chen M."/>
            <person name="Ping S."/>
            <person name="Peng J."/>
            <person name="Lu W."/>
            <person name="Zhang W."/>
            <person name="Yao Z."/>
            <person name="Li H."/>
            <person name="Liu W."/>
            <person name="He S."/>
            <person name="Geng L."/>
            <person name="Zhang X."/>
            <person name="Yang F."/>
            <person name="Yu H."/>
            <person name="Zhan Y."/>
            <person name="Li D."/>
            <person name="Lin Z."/>
            <person name="Wang Y."/>
            <person name="Elmerich C."/>
            <person name="Lin M."/>
            <person name="Jin Q."/>
        </authorList>
    </citation>
    <scope>NUCLEOTIDE SEQUENCE [LARGE SCALE GENOMIC DNA]</scope>
    <source>
        <strain evidence="4 5">A1501</strain>
    </source>
</reference>
<comment type="subunit">
    <text evidence="2">Monomer.</text>
</comment>
<dbReference type="PROSITE" id="PS50206">
    <property type="entry name" value="RHODANESE_3"/>
    <property type="match status" value="1"/>
</dbReference>
<dbReference type="InterPro" id="IPR036873">
    <property type="entry name" value="Rhodanese-like_dom_sf"/>
</dbReference>
<dbReference type="PANTHER" id="PTHR30401:SF0">
    <property type="entry name" value="TRNA 2-SELENOURIDINE SYNTHASE"/>
    <property type="match status" value="1"/>
</dbReference>
<dbReference type="GO" id="GO:0002098">
    <property type="term" value="P:tRNA wobble uridine modification"/>
    <property type="evidence" value="ECO:0007669"/>
    <property type="project" value="UniProtKB-UniRule"/>
</dbReference>